<comment type="caution">
    <text evidence="12">The sequence shown here is derived from an EMBL/GenBank/DDBJ whole genome shotgun (WGS) entry which is preliminary data.</text>
</comment>
<evidence type="ECO:0000313" key="12">
    <source>
        <dbReference type="EMBL" id="MBE3608410.1"/>
    </source>
</evidence>
<comment type="function">
    <text evidence="1 10">Controls the rotational direction of flagella during chemotaxis.</text>
</comment>
<comment type="subcellular location">
    <subcellularLocation>
        <location evidence="2">Cell membrane</location>
        <topology evidence="2">Single-pass membrane protein</topology>
    </subcellularLocation>
</comment>
<gene>
    <name evidence="12" type="primary">fliL</name>
    <name evidence="11" type="ORF">CCAL12919_05665</name>
    <name evidence="12" type="ORF">CCAL9337_06700</name>
</gene>
<evidence type="ECO:0000256" key="9">
    <source>
        <dbReference type="ARBA" id="ARBA00023136"/>
    </source>
</evidence>
<evidence type="ECO:0000256" key="5">
    <source>
        <dbReference type="ARBA" id="ARBA00022500"/>
    </source>
</evidence>
<proteinExistence type="inferred from homology"/>
<evidence type="ECO:0000256" key="3">
    <source>
        <dbReference type="ARBA" id="ARBA00008281"/>
    </source>
</evidence>
<evidence type="ECO:0000256" key="2">
    <source>
        <dbReference type="ARBA" id="ARBA00004162"/>
    </source>
</evidence>
<reference evidence="12 13" key="1">
    <citation type="submission" date="2015-08" db="EMBL/GenBank/DDBJ databases">
        <title>Comparative genomics of the Campylobacter concisus group.</title>
        <authorList>
            <person name="Yee E."/>
            <person name="Chapman M.H."/>
            <person name="Huynh S."/>
            <person name="Bono J.L."/>
            <person name="On S.L."/>
            <person name="St Leger J."/>
            <person name="Foster G."/>
            <person name="Parker C.T."/>
            <person name="Miller W.G."/>
        </authorList>
    </citation>
    <scope>NUCLEOTIDE SEQUENCE [LARGE SCALE GENOMIC DNA]</scope>
    <source>
        <strain evidence="12 13">RM9337</strain>
    </source>
</reference>
<keyword evidence="9 10" id="KW-0472">Membrane</keyword>
<evidence type="ECO:0000256" key="8">
    <source>
        <dbReference type="ARBA" id="ARBA00022989"/>
    </source>
</evidence>
<keyword evidence="7 10" id="KW-0283">Flagellar rotation</keyword>
<keyword evidence="12" id="KW-0282">Flagellum</keyword>
<dbReference type="GO" id="GO:0071978">
    <property type="term" value="P:bacterial-type flagellum-dependent swarming motility"/>
    <property type="evidence" value="ECO:0007669"/>
    <property type="project" value="TreeGrafter"/>
</dbReference>
<dbReference type="Proteomes" id="UP001318760">
    <property type="component" value="Unassembled WGS sequence"/>
</dbReference>
<dbReference type="EMBL" id="LIWG01000008">
    <property type="protein sequence ID" value="MBE3608410.1"/>
    <property type="molecule type" value="Genomic_DNA"/>
</dbReference>
<evidence type="ECO:0000256" key="7">
    <source>
        <dbReference type="ARBA" id="ARBA00022779"/>
    </source>
</evidence>
<keyword evidence="4 10" id="KW-1003">Cell membrane</keyword>
<keyword evidence="8 10" id="KW-1133">Transmembrane helix</keyword>
<keyword evidence="12" id="KW-0969">Cilium</keyword>
<keyword evidence="12" id="KW-0966">Cell projection</keyword>
<dbReference type="AlphaFoldDB" id="A0AAW3ZYI0"/>
<dbReference type="GO" id="GO:0005886">
    <property type="term" value="C:plasma membrane"/>
    <property type="evidence" value="ECO:0007669"/>
    <property type="project" value="UniProtKB-SubCell"/>
</dbReference>
<organism evidence="12 13">
    <name type="scientific">Campylobacter californiensis</name>
    <dbReference type="NCBI Taxonomy" id="1032243"/>
    <lineage>
        <taxon>Bacteria</taxon>
        <taxon>Pseudomonadati</taxon>
        <taxon>Campylobacterota</taxon>
        <taxon>Epsilonproteobacteria</taxon>
        <taxon>Campylobacterales</taxon>
        <taxon>Campylobacteraceae</taxon>
        <taxon>Campylobacter</taxon>
    </lineage>
</organism>
<keyword evidence="5 10" id="KW-0145">Chemotaxis</keyword>
<dbReference type="InterPro" id="IPR005503">
    <property type="entry name" value="FliL"/>
</dbReference>
<dbReference type="GO" id="GO:0006935">
    <property type="term" value="P:chemotaxis"/>
    <property type="evidence" value="ECO:0007669"/>
    <property type="project" value="UniProtKB-KW"/>
</dbReference>
<evidence type="ECO:0000256" key="10">
    <source>
        <dbReference type="RuleBase" id="RU364125"/>
    </source>
</evidence>
<accession>A0AAW3ZYI0</accession>
<evidence type="ECO:0000313" key="14">
    <source>
        <dbReference type="Proteomes" id="UP001318760"/>
    </source>
</evidence>
<name>A0AAW3ZYI0_9BACT</name>
<sequence length="180" mass="19859">MADEIEEGKSKKGGSKSVLIVIIVAIFVLLLIVGALVAFLLLGDDDTAQANAAMQQPQQQQVAQFTPASQSNKRTVNYANMGPIYPLDQFIVNLLSENGSRFLKTKIDMEQSAETLTPELDKKKALLRDIIIVTLSSKTYEEVSTSKGKDKLKDEIVGKLNEVISDGYIKNIYFTDFVVQ</sequence>
<dbReference type="RefSeq" id="WP_170016590.1">
    <property type="nucleotide sequence ID" value="NZ_CP012545.1"/>
</dbReference>
<dbReference type="GO" id="GO:0009425">
    <property type="term" value="C:bacterial-type flagellum basal body"/>
    <property type="evidence" value="ECO:0007669"/>
    <property type="project" value="InterPro"/>
</dbReference>
<dbReference type="PANTHER" id="PTHR35091:SF2">
    <property type="entry name" value="FLAGELLAR PROTEIN FLIL"/>
    <property type="match status" value="1"/>
</dbReference>
<keyword evidence="13" id="KW-1185">Reference proteome</keyword>
<evidence type="ECO:0000256" key="1">
    <source>
        <dbReference type="ARBA" id="ARBA00002254"/>
    </source>
</evidence>
<dbReference type="Pfam" id="PF03748">
    <property type="entry name" value="FliL"/>
    <property type="match status" value="1"/>
</dbReference>
<dbReference type="NCBIfam" id="NF006283">
    <property type="entry name" value="PRK08455.1"/>
    <property type="match status" value="1"/>
</dbReference>
<evidence type="ECO:0000313" key="13">
    <source>
        <dbReference type="Proteomes" id="UP000650616"/>
    </source>
</evidence>
<dbReference type="PANTHER" id="PTHR35091">
    <property type="entry name" value="FLAGELLAR PROTEIN FLIL"/>
    <property type="match status" value="1"/>
</dbReference>
<evidence type="ECO:0000256" key="6">
    <source>
        <dbReference type="ARBA" id="ARBA00022692"/>
    </source>
</evidence>
<protein>
    <recommendedName>
        <fullName evidence="10">Flagellar protein FliL</fullName>
    </recommendedName>
</protein>
<dbReference type="EMBL" id="JADBHS010000009">
    <property type="protein sequence ID" value="MBE2986619.1"/>
    <property type="molecule type" value="Genomic_DNA"/>
</dbReference>
<dbReference type="Proteomes" id="UP000650616">
    <property type="component" value="Unassembled WGS sequence"/>
</dbReference>
<keyword evidence="6 10" id="KW-0812">Transmembrane</keyword>
<evidence type="ECO:0000313" key="11">
    <source>
        <dbReference type="EMBL" id="MBE2986619.1"/>
    </source>
</evidence>
<feature type="transmembrane region" description="Helical" evidence="10">
    <location>
        <begin position="18"/>
        <end position="42"/>
    </location>
</feature>
<evidence type="ECO:0000256" key="4">
    <source>
        <dbReference type="ARBA" id="ARBA00022475"/>
    </source>
</evidence>
<reference evidence="11 14" key="2">
    <citation type="submission" date="2020-10" db="EMBL/GenBank/DDBJ databases">
        <title>Campylobacter californiensis sp. nov. isolated from cattle and feral swine in California.</title>
        <authorList>
            <person name="Miller W.G."/>
        </authorList>
    </citation>
    <scope>NUCLEOTIDE SEQUENCE [LARGE SCALE GENOMIC DNA]</scope>
    <source>
        <strain evidence="11 14">RM12919</strain>
    </source>
</reference>
<comment type="similarity">
    <text evidence="3 10">Belongs to the FliL family.</text>
</comment>